<name>A0A931A4B4_9ACTN</name>
<reference evidence="2" key="1">
    <citation type="submission" date="2020-11" db="EMBL/GenBank/DDBJ databases">
        <title>Whole-genome analyses of Nonomuraea sp. K274.</title>
        <authorList>
            <person name="Veyisoglu A."/>
        </authorList>
    </citation>
    <scope>NUCLEOTIDE SEQUENCE</scope>
    <source>
        <strain evidence="2">K274</strain>
    </source>
</reference>
<proteinExistence type="predicted"/>
<organism evidence="2 3">
    <name type="scientific">Nonomuraea cypriaca</name>
    <dbReference type="NCBI Taxonomy" id="1187855"/>
    <lineage>
        <taxon>Bacteria</taxon>
        <taxon>Bacillati</taxon>
        <taxon>Actinomycetota</taxon>
        <taxon>Actinomycetes</taxon>
        <taxon>Streptosporangiales</taxon>
        <taxon>Streptosporangiaceae</taxon>
        <taxon>Nonomuraea</taxon>
    </lineage>
</organism>
<gene>
    <name evidence="2" type="ORF">ITP53_03230</name>
</gene>
<dbReference type="Proteomes" id="UP000605361">
    <property type="component" value="Unassembled WGS sequence"/>
</dbReference>
<dbReference type="PANTHER" id="PTHR43016">
    <property type="entry name" value="PRESEQUENCE PROTEASE"/>
    <property type="match status" value="1"/>
</dbReference>
<evidence type="ECO:0000259" key="1">
    <source>
        <dbReference type="Pfam" id="PF05193"/>
    </source>
</evidence>
<evidence type="ECO:0000313" key="2">
    <source>
        <dbReference type="EMBL" id="MBF8184770.1"/>
    </source>
</evidence>
<accession>A0A931A4B4</accession>
<dbReference type="InterPro" id="IPR011249">
    <property type="entry name" value="Metalloenz_LuxS/M16"/>
</dbReference>
<sequence>MTGQVASFEPIAERDIDGVRITEFVERVTGLRHVHVATPTPHLVIALAAHTPTPGRPGLPHMLEHWIGSGSRLFPVRHLFPALLNRTAATFMNAFTGPGHTSFVAATTCPASADLLTDALIDGVFHPLLHEEDFAEEAFGVHSSASGTGLYGGVVWQEAVTRLGDPPSLAVPALAASLYGQSTMSLLQGQGLQPLDLVGVVPDDAREYHRSFYHPGRIWLITAGDLPASRFQRRAMRVLEHSTFRPPGDLRPEVTPQPDKSLVVKVAGAAGPGTGDAMVAIGLEPVDVPGAIARAQILQDALARKREGSLREALKACGVVRYAPGSGVHAIYPHTIFGVGVVTRKPGDAARAHEVLAEALPTAFGSDDIRAAAQRKLLDAYDRSHRPHPAPMWPVQQVLDAVLPLTRGADPLDVFDLESHLRSQLDEPERTLQVLTNGLGSIGRVIVDRTGPTARQSFDTAVAALPLGKPRRVDSRIAATPPLVTIKELSPRSASSEPERLDDELWLWRTDTNGVGYATVDIDLCGLAPRFLPILRLLAAPFNHSARWRVTTDVVVEAHESNVDVPRLWVRASLTSHRDDIHAAHSWLMRRFAAMRDDPAGWAERAMRGLRTAAAAPAGLSLLRSATAARVSLTGVVDDRVNGLAARHRLRSLLEDPSTARSLFTAATKDLARMPRTVVITQEPNVPLPDEIAWGEFSGTVRQAPGDPLAVTLPSNGDPVLLPSSSGPPYVLLTYRSVPAAHPDAAADLLLAAILDRRLYRTLRAASAHGSKAALSWRTGALTLAAAGSDRLGDALAAMGDLLTEMATRPPEEDELAAGRTAAVVSLNRPPSVHDQAADLVRARATGWHSIRKRILDAAKRSHRDAVLESARRYQEGPAAALGAIGPESALSYLSGSLATSTPAAITSGVQA</sequence>
<dbReference type="PANTHER" id="PTHR43016:SF13">
    <property type="entry name" value="PRESEQUENCE PROTEASE, MITOCHONDRIAL"/>
    <property type="match status" value="1"/>
</dbReference>
<dbReference type="SUPFAM" id="SSF63411">
    <property type="entry name" value="LuxS/MPP-like metallohydrolase"/>
    <property type="match status" value="3"/>
</dbReference>
<dbReference type="InterPro" id="IPR007863">
    <property type="entry name" value="Peptidase_M16_C"/>
</dbReference>
<dbReference type="RefSeq" id="WP_195893754.1">
    <property type="nucleotide sequence ID" value="NZ_JADOGI010000005.1"/>
</dbReference>
<dbReference type="Gene3D" id="3.30.830.10">
    <property type="entry name" value="Metalloenzyme, LuxS/M16 peptidase-like"/>
    <property type="match status" value="2"/>
</dbReference>
<evidence type="ECO:0000313" key="3">
    <source>
        <dbReference type="Proteomes" id="UP000605361"/>
    </source>
</evidence>
<feature type="domain" description="Peptidase M16 C-terminal" evidence="1">
    <location>
        <begin position="202"/>
        <end position="355"/>
    </location>
</feature>
<dbReference type="EMBL" id="JADOGI010000005">
    <property type="protein sequence ID" value="MBF8184770.1"/>
    <property type="molecule type" value="Genomic_DNA"/>
</dbReference>
<dbReference type="AlphaFoldDB" id="A0A931A4B4"/>
<keyword evidence="3" id="KW-1185">Reference proteome</keyword>
<protein>
    <submittedName>
        <fullName evidence="2">Insulinase family protein</fullName>
    </submittedName>
</protein>
<dbReference type="GO" id="GO:0046872">
    <property type="term" value="F:metal ion binding"/>
    <property type="evidence" value="ECO:0007669"/>
    <property type="project" value="InterPro"/>
</dbReference>
<comment type="caution">
    <text evidence="2">The sequence shown here is derived from an EMBL/GenBank/DDBJ whole genome shotgun (WGS) entry which is preliminary data.</text>
</comment>
<dbReference type="Pfam" id="PF05193">
    <property type="entry name" value="Peptidase_M16_C"/>
    <property type="match status" value="1"/>
</dbReference>